<dbReference type="InterPro" id="IPR004358">
    <property type="entry name" value="Sig_transdc_His_kin-like_C"/>
</dbReference>
<organism evidence="6 7">
    <name type="scientific">Tepiditoga spiralis</name>
    <dbReference type="NCBI Taxonomy" id="2108365"/>
    <lineage>
        <taxon>Bacteria</taxon>
        <taxon>Thermotogati</taxon>
        <taxon>Thermotogota</taxon>
        <taxon>Thermotogae</taxon>
        <taxon>Petrotogales</taxon>
        <taxon>Petrotogaceae</taxon>
        <taxon>Tepiditoga</taxon>
    </lineage>
</organism>
<dbReference type="InParanoid" id="A0A7G1G4Y8"/>
<dbReference type="PANTHER" id="PTHR43065:SF47">
    <property type="match status" value="1"/>
</dbReference>
<dbReference type="Gene3D" id="1.10.287.130">
    <property type="match status" value="1"/>
</dbReference>
<dbReference type="Pfam" id="PF02518">
    <property type="entry name" value="HATPase_c"/>
    <property type="match status" value="1"/>
</dbReference>
<gene>
    <name evidence="6" type="ORF">OSSY52_02250</name>
</gene>
<protein>
    <recommendedName>
        <fullName evidence="2">histidine kinase</fullName>
        <ecNumber evidence="2">2.7.13.3</ecNumber>
    </recommendedName>
</protein>
<evidence type="ECO:0000256" key="1">
    <source>
        <dbReference type="ARBA" id="ARBA00000085"/>
    </source>
</evidence>
<dbReference type="Proteomes" id="UP000516361">
    <property type="component" value="Chromosome"/>
</dbReference>
<evidence type="ECO:0000259" key="5">
    <source>
        <dbReference type="PROSITE" id="PS50109"/>
    </source>
</evidence>
<dbReference type="InterPro" id="IPR005467">
    <property type="entry name" value="His_kinase_dom"/>
</dbReference>
<evidence type="ECO:0000256" key="4">
    <source>
        <dbReference type="SAM" id="Phobius"/>
    </source>
</evidence>
<dbReference type="KEGG" id="ocy:OSSY52_02250"/>
<feature type="transmembrane region" description="Helical" evidence="4">
    <location>
        <begin position="12"/>
        <end position="34"/>
    </location>
</feature>
<dbReference type="PRINTS" id="PR00344">
    <property type="entry name" value="BCTRLSENSOR"/>
</dbReference>
<name>A0A7G1G4Y8_9BACT</name>
<dbReference type="GO" id="GO:0004673">
    <property type="term" value="F:protein histidine kinase activity"/>
    <property type="evidence" value="ECO:0007669"/>
    <property type="project" value="UniProtKB-EC"/>
</dbReference>
<proteinExistence type="predicted"/>
<dbReference type="EC" id="2.7.13.3" evidence="2"/>
<dbReference type="PANTHER" id="PTHR43065">
    <property type="entry name" value="SENSOR HISTIDINE KINASE"/>
    <property type="match status" value="1"/>
</dbReference>
<dbReference type="Gene3D" id="3.30.565.10">
    <property type="entry name" value="Histidine kinase-like ATPase, C-terminal domain"/>
    <property type="match status" value="1"/>
</dbReference>
<sequence>MKPLKTIISNVYFKIIYIFSIFLFFFFIIITILFSYEYELKIKNTELALNYTFESVNNEIKNYETAVYNILQNFLTSKNTLKPQTEKIYLNKLKNIKTTLKVINLNYYFINEKGIVYDTDYSTDLNLDLSIFKNFWKEISSIKVGETLIKSITFETLTGKTRLYGYTKLSNGSIFEIGILFENFNTYFNKKLFNNPYLKNEHFKVKTYIGSISLFEKKYPKEKYLYLKNSLKSTVILNTKLFEKTYYIGKSFGTSNYFIEFTLVFKRLKYIFYLIIFATLIFLIFTILMYNYIKNKIKINITKPTKQLSNNMKNFVLTNTIGEDIKTNISEIFNIYINYKKMATEIIENKEEMLATNEELEASYQKLYEKNNELENSYKKLEELNKTLDLKVAEKTKEILNSKEKIMQAEKLSSLSFLIMEIAHQLNTPIGVSITGTSFMLEQLEEKIKKCDSSLKKDLLDWNNTINIVLKNLLKSANILNTFKNISTTKSDELLSIFDIKTLIINTLNFFDLKDIKVMTEIPKMNIKGYPGVLKQIFTILITNTLEYAFPNNTFDKKIIKVNVKKKDDKLLIEYSDNGIGINEDTLKKIFEPYYTTSKNKDGLGLYIVYNLVKNTLNGEIICESHINQGTLFKIKF</sequence>
<keyword evidence="3" id="KW-0175">Coiled coil</keyword>
<accession>A0A7G1G4Y8</accession>
<dbReference type="EMBL" id="AP018712">
    <property type="protein sequence ID" value="BBE30084.1"/>
    <property type="molecule type" value="Genomic_DNA"/>
</dbReference>
<dbReference type="AlphaFoldDB" id="A0A7G1G4Y8"/>
<keyword evidence="4" id="KW-0472">Membrane</keyword>
<evidence type="ECO:0000256" key="2">
    <source>
        <dbReference type="ARBA" id="ARBA00012438"/>
    </source>
</evidence>
<feature type="domain" description="Histidine kinase" evidence="5">
    <location>
        <begin position="421"/>
        <end position="637"/>
    </location>
</feature>
<evidence type="ECO:0000313" key="6">
    <source>
        <dbReference type="EMBL" id="BBE30084.1"/>
    </source>
</evidence>
<dbReference type="PROSITE" id="PS50109">
    <property type="entry name" value="HIS_KIN"/>
    <property type="match status" value="1"/>
</dbReference>
<dbReference type="SUPFAM" id="SSF55874">
    <property type="entry name" value="ATPase domain of HSP90 chaperone/DNA topoisomerase II/histidine kinase"/>
    <property type="match status" value="1"/>
</dbReference>
<comment type="catalytic activity">
    <reaction evidence="1">
        <text>ATP + protein L-histidine = ADP + protein N-phospho-L-histidine.</text>
        <dbReference type="EC" id="2.7.13.3"/>
    </reaction>
</comment>
<dbReference type="SMART" id="SM00387">
    <property type="entry name" value="HATPase_c"/>
    <property type="match status" value="1"/>
</dbReference>
<keyword evidence="4" id="KW-1133">Transmembrane helix</keyword>
<evidence type="ECO:0000256" key="3">
    <source>
        <dbReference type="SAM" id="Coils"/>
    </source>
</evidence>
<dbReference type="RefSeq" id="WP_190615216.1">
    <property type="nucleotide sequence ID" value="NZ_AP018712.1"/>
</dbReference>
<dbReference type="InterPro" id="IPR003594">
    <property type="entry name" value="HATPase_dom"/>
</dbReference>
<feature type="transmembrane region" description="Helical" evidence="4">
    <location>
        <begin position="270"/>
        <end position="293"/>
    </location>
</feature>
<dbReference type="CDD" id="cd00075">
    <property type="entry name" value="HATPase"/>
    <property type="match status" value="1"/>
</dbReference>
<keyword evidence="4" id="KW-0812">Transmembrane</keyword>
<evidence type="ECO:0000313" key="7">
    <source>
        <dbReference type="Proteomes" id="UP000516361"/>
    </source>
</evidence>
<reference evidence="6 7" key="1">
    <citation type="submission" date="2018-06" db="EMBL/GenBank/DDBJ databases">
        <title>Genome sequencing of Oceanotoga sp. sy52.</title>
        <authorList>
            <person name="Mori K."/>
        </authorList>
    </citation>
    <scope>NUCLEOTIDE SEQUENCE [LARGE SCALE GENOMIC DNA]</scope>
    <source>
        <strain evidence="7">sy52</strain>
    </source>
</reference>
<feature type="coiled-coil region" evidence="3">
    <location>
        <begin position="343"/>
        <end position="412"/>
    </location>
</feature>
<dbReference type="InterPro" id="IPR036890">
    <property type="entry name" value="HATPase_C_sf"/>
</dbReference>
<keyword evidence="7" id="KW-1185">Reference proteome</keyword>